<dbReference type="Pfam" id="PF12728">
    <property type="entry name" value="HTH_17"/>
    <property type="match status" value="1"/>
</dbReference>
<accession>A0ABV5MLK7</accession>
<evidence type="ECO:0000313" key="3">
    <source>
        <dbReference type="EMBL" id="MFB9449753.1"/>
    </source>
</evidence>
<feature type="domain" description="Helix-turn-helix" evidence="2">
    <location>
        <begin position="82"/>
        <end position="131"/>
    </location>
</feature>
<name>A0ABV5MLK7_9ACTN</name>
<feature type="region of interest" description="Disordered" evidence="1">
    <location>
        <begin position="61"/>
        <end position="80"/>
    </location>
</feature>
<dbReference type="Gene3D" id="1.10.1660.10">
    <property type="match status" value="1"/>
</dbReference>
<feature type="compositionally biased region" description="Low complexity" evidence="1">
    <location>
        <begin position="63"/>
        <end position="80"/>
    </location>
</feature>
<reference evidence="3 4" key="1">
    <citation type="submission" date="2024-09" db="EMBL/GenBank/DDBJ databases">
        <authorList>
            <person name="Sun Q."/>
            <person name="Mori K."/>
        </authorList>
    </citation>
    <scope>NUCLEOTIDE SEQUENCE [LARGE SCALE GENOMIC DNA]</scope>
    <source>
        <strain evidence="3 4">JCM 3307</strain>
    </source>
</reference>
<proteinExistence type="predicted"/>
<evidence type="ECO:0000313" key="4">
    <source>
        <dbReference type="Proteomes" id="UP001589608"/>
    </source>
</evidence>
<gene>
    <name evidence="3" type="ORF">ACFFTR_42320</name>
</gene>
<dbReference type="Proteomes" id="UP001589608">
    <property type="component" value="Unassembled WGS sequence"/>
</dbReference>
<organism evidence="3 4">
    <name type="scientific">Dactylosporangium vinaceum</name>
    <dbReference type="NCBI Taxonomy" id="53362"/>
    <lineage>
        <taxon>Bacteria</taxon>
        <taxon>Bacillati</taxon>
        <taxon>Actinomycetota</taxon>
        <taxon>Actinomycetes</taxon>
        <taxon>Micromonosporales</taxon>
        <taxon>Micromonosporaceae</taxon>
        <taxon>Dactylosporangium</taxon>
    </lineage>
</organism>
<dbReference type="InterPro" id="IPR009061">
    <property type="entry name" value="DNA-bd_dom_put_sf"/>
</dbReference>
<evidence type="ECO:0000256" key="1">
    <source>
        <dbReference type="SAM" id="MobiDB-lite"/>
    </source>
</evidence>
<evidence type="ECO:0000259" key="2">
    <source>
        <dbReference type="Pfam" id="PF12728"/>
    </source>
</evidence>
<dbReference type="InterPro" id="IPR041657">
    <property type="entry name" value="HTH_17"/>
</dbReference>
<sequence length="137" mass="13766">MAIDVPGAAILLTAQDCALIDRALRLGLTQLAARNGGGSAGVEQVAAAVLRAAADWRAQHLRSSGSTGAQASAADAAPPAELTAQDAAAHLGCTVSTVRRMAEDGRLSARRTPAGTWAIDSASVAVLAQQRAAQRAA</sequence>
<keyword evidence="4" id="KW-1185">Reference proteome</keyword>
<dbReference type="RefSeq" id="WP_223100582.1">
    <property type="nucleotide sequence ID" value="NZ_CP061913.1"/>
</dbReference>
<dbReference type="EMBL" id="JBHMCA010000069">
    <property type="protein sequence ID" value="MFB9449753.1"/>
    <property type="molecule type" value="Genomic_DNA"/>
</dbReference>
<comment type="caution">
    <text evidence="3">The sequence shown here is derived from an EMBL/GenBank/DDBJ whole genome shotgun (WGS) entry which is preliminary data.</text>
</comment>
<dbReference type="SUPFAM" id="SSF46955">
    <property type="entry name" value="Putative DNA-binding domain"/>
    <property type="match status" value="1"/>
</dbReference>
<protein>
    <submittedName>
        <fullName evidence="3">Helix-turn-helix domain-containing protein</fullName>
    </submittedName>
</protein>